<dbReference type="RefSeq" id="WP_189869187.1">
    <property type="nucleotide sequence ID" value="NZ_BMWA01000003.1"/>
</dbReference>
<dbReference type="PRINTS" id="PR00412">
    <property type="entry name" value="EPOXHYDRLASE"/>
</dbReference>
<evidence type="ECO:0000313" key="3">
    <source>
        <dbReference type="Proteomes" id="UP001596409"/>
    </source>
</evidence>
<gene>
    <name evidence="2" type="ORF">ACFQMH_32490</name>
</gene>
<dbReference type="SUPFAM" id="SSF53474">
    <property type="entry name" value="alpha/beta-Hydrolases"/>
    <property type="match status" value="1"/>
</dbReference>
<dbReference type="InterPro" id="IPR050266">
    <property type="entry name" value="AB_hydrolase_sf"/>
</dbReference>
<organism evidence="2 3">
    <name type="scientific">Streptomyces viridiviolaceus</name>
    <dbReference type="NCBI Taxonomy" id="68282"/>
    <lineage>
        <taxon>Bacteria</taxon>
        <taxon>Bacillati</taxon>
        <taxon>Actinomycetota</taxon>
        <taxon>Actinomycetes</taxon>
        <taxon>Kitasatosporales</taxon>
        <taxon>Streptomycetaceae</taxon>
        <taxon>Streptomyces</taxon>
    </lineage>
</organism>
<sequence>MSIEVPGAAREGRTASVVVDGARVACWEWGPSDAEPVLLLHGYPANHHCWRHQIPPLARRYRVIAPDLLGWGESDRPLHLSFDYDTEVARVGRLLDALDIEDAVNLVGHDYGGFLSLGFTQTHPDRVRRLAVLNSRAQSTFARPWYTVFSLISLAGRTPVLSAPATRLPLAAIHRRALMPLVRDGHLDAALLADYVDWMDTARGRRWLVHYFGDYRTAPRPELRRRLGEITCPTAIIWGRADTYLRPAVATELAETVPDAELTMLDDAGHWVMDERPDDVTAALERLLARPAVG</sequence>
<dbReference type="Proteomes" id="UP001596409">
    <property type="component" value="Unassembled WGS sequence"/>
</dbReference>
<proteinExistence type="predicted"/>
<keyword evidence="3" id="KW-1185">Reference proteome</keyword>
<dbReference type="PANTHER" id="PTHR43798">
    <property type="entry name" value="MONOACYLGLYCEROL LIPASE"/>
    <property type="match status" value="1"/>
</dbReference>
<protein>
    <submittedName>
        <fullName evidence="2">Alpha/beta fold hydrolase</fullName>
    </submittedName>
</protein>
<dbReference type="GO" id="GO:0016787">
    <property type="term" value="F:hydrolase activity"/>
    <property type="evidence" value="ECO:0007669"/>
    <property type="project" value="UniProtKB-KW"/>
</dbReference>
<comment type="caution">
    <text evidence="2">The sequence shown here is derived from an EMBL/GenBank/DDBJ whole genome shotgun (WGS) entry which is preliminary data.</text>
</comment>
<dbReference type="PRINTS" id="PR00111">
    <property type="entry name" value="ABHYDROLASE"/>
</dbReference>
<dbReference type="Pfam" id="PF00561">
    <property type="entry name" value="Abhydrolase_1"/>
    <property type="match status" value="1"/>
</dbReference>
<accession>A0ABW2E8K6</accession>
<feature type="domain" description="AB hydrolase-1" evidence="1">
    <location>
        <begin position="36"/>
        <end position="277"/>
    </location>
</feature>
<keyword evidence="2" id="KW-0378">Hydrolase</keyword>
<dbReference type="Gene3D" id="3.40.50.1820">
    <property type="entry name" value="alpha/beta hydrolase"/>
    <property type="match status" value="1"/>
</dbReference>
<dbReference type="PANTHER" id="PTHR43798:SF33">
    <property type="entry name" value="HYDROLASE, PUTATIVE (AFU_ORTHOLOGUE AFUA_2G14860)-RELATED"/>
    <property type="match status" value="1"/>
</dbReference>
<dbReference type="InterPro" id="IPR000639">
    <property type="entry name" value="Epox_hydrolase-like"/>
</dbReference>
<name>A0ABW2E8K6_9ACTN</name>
<dbReference type="EMBL" id="JBHSYM010000080">
    <property type="protein sequence ID" value="MFC7016329.1"/>
    <property type="molecule type" value="Genomic_DNA"/>
</dbReference>
<dbReference type="InterPro" id="IPR029058">
    <property type="entry name" value="AB_hydrolase_fold"/>
</dbReference>
<evidence type="ECO:0000313" key="2">
    <source>
        <dbReference type="EMBL" id="MFC7016329.1"/>
    </source>
</evidence>
<dbReference type="InterPro" id="IPR000073">
    <property type="entry name" value="AB_hydrolase_1"/>
</dbReference>
<evidence type="ECO:0000259" key="1">
    <source>
        <dbReference type="Pfam" id="PF00561"/>
    </source>
</evidence>
<reference evidence="3" key="1">
    <citation type="journal article" date="2019" name="Int. J. Syst. Evol. Microbiol.">
        <title>The Global Catalogue of Microorganisms (GCM) 10K type strain sequencing project: providing services to taxonomists for standard genome sequencing and annotation.</title>
        <authorList>
            <consortium name="The Broad Institute Genomics Platform"/>
            <consortium name="The Broad Institute Genome Sequencing Center for Infectious Disease"/>
            <person name="Wu L."/>
            <person name="Ma J."/>
        </authorList>
    </citation>
    <scope>NUCLEOTIDE SEQUENCE [LARGE SCALE GENOMIC DNA]</scope>
    <source>
        <strain evidence="3">JCM 4855</strain>
    </source>
</reference>